<feature type="transmembrane region" description="Helical" evidence="8">
    <location>
        <begin position="194"/>
        <end position="226"/>
    </location>
</feature>
<evidence type="ECO:0000256" key="2">
    <source>
        <dbReference type="ARBA" id="ARBA00010157"/>
    </source>
</evidence>
<reference evidence="10 11" key="2">
    <citation type="submission" date="2018-06" db="EMBL/GenBank/DDBJ databases">
        <title>Sequencing of bacterial isolates from soil warming experiment in Harvard Forest, Massachusetts, USA.</title>
        <authorList>
            <person name="Deangelis K.PhD."/>
        </authorList>
    </citation>
    <scope>NUCLEOTIDE SEQUENCE [LARGE SCALE GENOMIC DNA]</scope>
    <source>
        <strain evidence="10 11">GAS496</strain>
    </source>
</reference>
<keyword evidence="4 8" id="KW-0812">Transmembrane</keyword>
<evidence type="ECO:0000256" key="4">
    <source>
        <dbReference type="ARBA" id="ARBA00022692"/>
    </source>
</evidence>
<dbReference type="OrthoDB" id="4656631at2"/>
<accession>A0A318HNH6</accession>
<dbReference type="FunFam" id="1.20.1640.10:FF:000020">
    <property type="entry name" value="Transmembrane transport protein MmpL10"/>
    <property type="match status" value="1"/>
</dbReference>
<name>A0A318HNH6_9MYCO</name>
<dbReference type="Gene3D" id="1.20.1640.10">
    <property type="entry name" value="Multidrug efflux transporter AcrB transmembrane domain"/>
    <property type="match status" value="2"/>
</dbReference>
<sequence>MSNTHVGAHPLIPRFIRLFSVPILLGWLAVTVLVNVIAPQLEKVGEAHSVSLAPTDAPSMEAMQRIGRDFKEFDSNSSAMIVLEGDQPLGDAAHKYYDGLIQKLEADKKHVEHIQDFWGDPLTASGSQSGDGKAAYVQLYLAGNQGESLANESVQAVRDIVANTPPPAGIKAYVTGPAPLTSDQHHAGDKSIKLITGLTICVIFVMLLFVYRSIVTVLLVLVMMFIELSAARGIVAALGYYDLIGLSTFAVNLLTTLAIAAGTDYAIFLVGRYHEARNAGEDRETAFYTMYHGTAHVILGSGLTIAGATFCLHFTRLPYFQTLGIPLAIGMLVAVAAALTMAPALLTICSRFGLFDPKRTTQVRGWRRIGAAIVRWPGPILAASVALALVGLLALPSYAPSYNDRNYLPKDIAANLGYAAADRHFPQARMNPEMLLIETDHDVRNSADMLVIDRVAKSIFHIPGIGRVQAITRPEGTPIEHTSIPFLISMNGTGQQMNQDYMDRVMGNMLTQANDMQTSIDTMQKMQSITVQMAATTHSMVQKMKGMTVDIEELRDHIADFDDFFRPLRNYFYWEPHCFDIPVCWSIRSIFDTLDGIDTMTDDIKNLMPDMERLDTLMPQMVALMPSMIETMKSMQHITLTMYQSQKSQQDQMKAMQDNQGAMGQAFDASKNDDSFYLPPEVFDNPDFKRGMKMFVSPDGKAVRFIISHEGDPATAHGISLIPQIKNAAFEAIKGTPLEGSKIYLAGTASTYKDMAEGSNWDLLIAGIASLCLIFIIMLLLTRAVIASAVIVGTVLLSLGTSFGLSVLIWQHILGMQLHWMILAMSVIILLAVGSDYNLLLVSRFKEEIHAGINTGIIRSMGGTGSVVTSAGLVFAFTMMSMVVSDLVVVGQVGTTIGLGLLFDTLIIRSFMTPSIAALMGRWFWWPQRVRARPVPSPWPTPPRHSAEPPVSVGAGDENPTGPIR</sequence>
<evidence type="ECO:0000256" key="1">
    <source>
        <dbReference type="ARBA" id="ARBA00004651"/>
    </source>
</evidence>
<dbReference type="InterPro" id="IPR004869">
    <property type="entry name" value="MMPL_dom"/>
</dbReference>
<dbReference type="NCBIfam" id="TIGR00833">
    <property type="entry name" value="actII"/>
    <property type="match status" value="1"/>
</dbReference>
<feature type="transmembrane region" description="Helical" evidence="8">
    <location>
        <begin position="291"/>
        <end position="315"/>
    </location>
</feature>
<evidence type="ECO:0000256" key="3">
    <source>
        <dbReference type="ARBA" id="ARBA00022475"/>
    </source>
</evidence>
<protein>
    <submittedName>
        <fullName evidence="10">RND superfamily putative drug exporter</fullName>
    </submittedName>
</protein>
<dbReference type="SUPFAM" id="SSF82866">
    <property type="entry name" value="Multidrug efflux transporter AcrB transmembrane domain"/>
    <property type="match status" value="2"/>
</dbReference>
<dbReference type="FunFam" id="1.20.1640.10:FF:000018">
    <property type="entry name" value="Transmembrane transport protein MmpL10"/>
    <property type="match status" value="1"/>
</dbReference>
<evidence type="ECO:0000256" key="8">
    <source>
        <dbReference type="SAM" id="Phobius"/>
    </source>
</evidence>
<dbReference type="PANTHER" id="PTHR33406">
    <property type="entry name" value="MEMBRANE PROTEIN MJ1562-RELATED"/>
    <property type="match status" value="1"/>
</dbReference>
<dbReference type="EMBL" id="QJJU01000003">
    <property type="protein sequence ID" value="PXX11005.1"/>
    <property type="molecule type" value="Genomic_DNA"/>
</dbReference>
<comment type="caution">
    <text evidence="10">The sequence shown here is derived from an EMBL/GenBank/DDBJ whole genome shotgun (WGS) entry which is preliminary data.</text>
</comment>
<dbReference type="InterPro" id="IPR050545">
    <property type="entry name" value="Mycobact_MmpL"/>
</dbReference>
<feature type="transmembrane region" description="Helical" evidence="8">
    <location>
        <begin position="15"/>
        <end position="38"/>
    </location>
</feature>
<keyword evidence="3" id="KW-1003">Cell membrane</keyword>
<dbReference type="Proteomes" id="UP000247781">
    <property type="component" value="Unassembled WGS sequence"/>
</dbReference>
<feature type="transmembrane region" description="Helical" evidence="8">
    <location>
        <begin position="763"/>
        <end position="782"/>
    </location>
</feature>
<feature type="transmembrane region" description="Helical" evidence="8">
    <location>
        <begin position="861"/>
        <end position="883"/>
    </location>
</feature>
<feature type="transmembrane region" description="Helical" evidence="8">
    <location>
        <begin position="376"/>
        <end position="399"/>
    </location>
</feature>
<evidence type="ECO:0000256" key="5">
    <source>
        <dbReference type="ARBA" id="ARBA00022989"/>
    </source>
</evidence>
<dbReference type="Pfam" id="PF03176">
    <property type="entry name" value="MMPL"/>
    <property type="match status" value="2"/>
</dbReference>
<dbReference type="AlphaFoldDB" id="A0A318HNH6"/>
<evidence type="ECO:0000256" key="7">
    <source>
        <dbReference type="SAM" id="MobiDB-lite"/>
    </source>
</evidence>
<comment type="subcellular location">
    <subcellularLocation>
        <location evidence="1">Cell membrane</location>
        <topology evidence="1">Multi-pass membrane protein</topology>
    </subcellularLocation>
</comment>
<dbReference type="PANTHER" id="PTHR33406:SF6">
    <property type="entry name" value="MEMBRANE PROTEIN YDGH-RELATED"/>
    <property type="match status" value="1"/>
</dbReference>
<dbReference type="RefSeq" id="WP_110315098.1">
    <property type="nucleotide sequence ID" value="NZ_QJJU01000003.1"/>
</dbReference>
<evidence type="ECO:0000313" key="11">
    <source>
        <dbReference type="Proteomes" id="UP000247781"/>
    </source>
</evidence>
<keyword evidence="5 8" id="KW-1133">Transmembrane helix</keyword>
<comment type="similarity">
    <text evidence="2">Belongs to the resistance-nodulation-cell division (RND) (TC 2.A.6) family. MmpL subfamily.</text>
</comment>
<evidence type="ECO:0000259" key="9">
    <source>
        <dbReference type="Pfam" id="PF03176"/>
    </source>
</evidence>
<evidence type="ECO:0000313" key="10">
    <source>
        <dbReference type="EMBL" id="PXX11005.1"/>
    </source>
</evidence>
<evidence type="ECO:0000256" key="6">
    <source>
        <dbReference type="ARBA" id="ARBA00023136"/>
    </source>
</evidence>
<feature type="transmembrane region" description="Helical" evidence="8">
    <location>
        <begin position="889"/>
        <end position="912"/>
    </location>
</feature>
<feature type="region of interest" description="Disordered" evidence="7">
    <location>
        <begin position="935"/>
        <end position="965"/>
    </location>
</feature>
<feature type="domain" description="Membrane transport protein MMPL" evidence="9">
    <location>
        <begin position="52"/>
        <end position="380"/>
    </location>
</feature>
<dbReference type="InterPro" id="IPR004707">
    <property type="entry name" value="MmpL_fam"/>
</dbReference>
<proteinExistence type="inferred from homology"/>
<keyword evidence="11" id="KW-1185">Reference proteome</keyword>
<feature type="transmembrane region" description="Helical" evidence="8">
    <location>
        <begin position="246"/>
        <end position="270"/>
    </location>
</feature>
<feature type="domain" description="Membrane transport protein MMPL" evidence="9">
    <location>
        <begin position="600"/>
        <end position="936"/>
    </location>
</feature>
<feature type="transmembrane region" description="Helical" evidence="8">
    <location>
        <begin position="327"/>
        <end position="355"/>
    </location>
</feature>
<organism evidence="10 11">
    <name type="scientific">Mycolicibacterium moriokaense</name>
    <dbReference type="NCBI Taxonomy" id="39691"/>
    <lineage>
        <taxon>Bacteria</taxon>
        <taxon>Bacillati</taxon>
        <taxon>Actinomycetota</taxon>
        <taxon>Actinomycetes</taxon>
        <taxon>Mycobacteriales</taxon>
        <taxon>Mycobacteriaceae</taxon>
        <taxon>Mycolicibacterium</taxon>
    </lineage>
</organism>
<feature type="transmembrane region" description="Helical" evidence="8">
    <location>
        <begin position="789"/>
        <end position="813"/>
    </location>
</feature>
<keyword evidence="6 8" id="KW-0472">Membrane</keyword>
<gene>
    <name evidence="10" type="ORF">C8E89_10392</name>
</gene>
<feature type="transmembrane region" description="Helical" evidence="8">
    <location>
        <begin position="819"/>
        <end position="840"/>
    </location>
</feature>
<dbReference type="GO" id="GO:0005886">
    <property type="term" value="C:plasma membrane"/>
    <property type="evidence" value="ECO:0007669"/>
    <property type="project" value="UniProtKB-SubCell"/>
</dbReference>
<reference evidence="11" key="1">
    <citation type="submission" date="2018-05" db="EMBL/GenBank/DDBJ databases">
        <authorList>
            <person name="Deangelis K."/>
            <person name="Huntemann M."/>
            <person name="Clum A."/>
            <person name="Pillay M."/>
            <person name="Palaniappan K."/>
            <person name="Varghese N."/>
            <person name="Mikhailova N."/>
            <person name="Stamatis D."/>
            <person name="Reddy T."/>
            <person name="Daum C."/>
            <person name="Shapiro N."/>
            <person name="Ivanova N."/>
            <person name="Kyrpides N."/>
            <person name="Woyke T."/>
        </authorList>
    </citation>
    <scope>NUCLEOTIDE SEQUENCE [LARGE SCALE GENOMIC DNA]</scope>
    <source>
        <strain evidence="11">GAS496</strain>
    </source>
</reference>